<protein>
    <recommendedName>
        <fullName evidence="12">dihydrouracil dehydrogenase (NAD(+))</fullName>
        <ecNumber evidence="12">1.3.1.1</ecNumber>
    </recommendedName>
    <alternativeName>
        <fullName evidence="7">Dihydrothymine dehydrogenase</fullName>
    </alternativeName>
    <alternativeName>
        <fullName evidence="6">Dihydrouracil dehydrogenase</fullName>
    </alternativeName>
</protein>
<dbReference type="CDD" id="cd02940">
    <property type="entry name" value="DHPD_FMN"/>
    <property type="match status" value="1"/>
</dbReference>
<dbReference type="GO" id="GO:0051536">
    <property type="term" value="F:iron-sulfur cluster binding"/>
    <property type="evidence" value="ECO:0007669"/>
    <property type="project" value="UniProtKB-KW"/>
</dbReference>
<dbReference type="EC" id="1.3.1.1" evidence="12"/>
<dbReference type="OrthoDB" id="9794954at2"/>
<keyword evidence="15" id="KW-1185">Reference proteome</keyword>
<dbReference type="Proteomes" id="UP000282125">
    <property type="component" value="Unassembled WGS sequence"/>
</dbReference>
<reference evidence="14 15" key="1">
    <citation type="submission" date="2018-11" db="EMBL/GenBank/DDBJ databases">
        <title>Gemmobacter sp. nov., YIM 102744-1 draft genome.</title>
        <authorList>
            <person name="Li G."/>
            <person name="Jiang Y."/>
        </authorList>
    </citation>
    <scope>NUCLEOTIDE SEQUENCE [LARGE SCALE GENOMIC DNA]</scope>
    <source>
        <strain evidence="14 15">YIM 102744-1</strain>
    </source>
</reference>
<dbReference type="FunFam" id="3.20.20.70:FF:000027">
    <property type="entry name" value="Dihydropyrimidine dehydrogenase [NADP(+)]"/>
    <property type="match status" value="1"/>
</dbReference>
<evidence type="ECO:0000259" key="13">
    <source>
        <dbReference type="PROSITE" id="PS51379"/>
    </source>
</evidence>
<evidence type="ECO:0000256" key="7">
    <source>
        <dbReference type="ARBA" id="ARBA00032722"/>
    </source>
</evidence>
<dbReference type="NCBIfam" id="NF006183">
    <property type="entry name" value="PRK08318.1"/>
    <property type="match status" value="1"/>
</dbReference>
<evidence type="ECO:0000256" key="6">
    <source>
        <dbReference type="ARBA" id="ARBA00030119"/>
    </source>
</evidence>
<organism evidence="14 15">
    <name type="scientific">Falsigemmobacter faecalis</name>
    <dbReference type="NCBI Taxonomy" id="2488730"/>
    <lineage>
        <taxon>Bacteria</taxon>
        <taxon>Pseudomonadati</taxon>
        <taxon>Pseudomonadota</taxon>
        <taxon>Alphaproteobacteria</taxon>
        <taxon>Rhodobacterales</taxon>
        <taxon>Paracoccaceae</taxon>
        <taxon>Falsigemmobacter</taxon>
    </lineage>
</organism>
<evidence type="ECO:0000256" key="12">
    <source>
        <dbReference type="ARBA" id="ARBA00049728"/>
    </source>
</evidence>
<evidence type="ECO:0000256" key="1">
    <source>
        <dbReference type="ARBA" id="ARBA00010804"/>
    </source>
</evidence>
<keyword evidence="3 14" id="KW-0560">Oxidoreductase</keyword>
<sequence length="432" mass="47280">MADLTSNFIGIKSPNPFWLASAPPTDKKYNVERAYEAGWGGVVWKTLGSEGPPVVNVSGPRYGAVWGADRRLLALNNIELITDRPLEVNLREIKEVKRKWRDRALVISLMVPCDEDSWKNILKAIEDTEADGVELNFGCPHGMAERGMGSAVGQVPEYIEMVTRWVKQYSRMPCIVKLTPNVTSILPPAVAAHRGGADAVSLINTVKSITNVDLDNFSPFPMIDGKGSHGGLCGPAVKPMALNMVGEIARHDETRSLPISGIGGVTTWRDAAEFLAMGAGNVQVCTAAMTYGFKVVQEMISGLSQYLDEKEMRLDDLVGRAVPNFVEWQHLNLNYVTKARISQDDCIKCGRCYAACEDTSHQAILMKPGRVFEVNDAECVACNLCVNVCPVENCITMEELPLGTLDPRTGRNVVPYSNWTEHPNNPSATAAE</sequence>
<evidence type="ECO:0000256" key="8">
    <source>
        <dbReference type="ARBA" id="ARBA00047685"/>
    </source>
</evidence>
<comment type="catalytic activity">
    <reaction evidence="9">
        <text>5,6-dihydrouracil + NAD(+) = uracil + NADH + H(+)</text>
        <dbReference type="Rhea" id="RHEA:20189"/>
        <dbReference type="ChEBI" id="CHEBI:15378"/>
        <dbReference type="ChEBI" id="CHEBI:15901"/>
        <dbReference type="ChEBI" id="CHEBI:17568"/>
        <dbReference type="ChEBI" id="CHEBI:57540"/>
        <dbReference type="ChEBI" id="CHEBI:57945"/>
        <dbReference type="EC" id="1.3.1.1"/>
    </reaction>
</comment>
<dbReference type="RefSeq" id="WP_124963616.1">
    <property type="nucleotide sequence ID" value="NZ_RRAZ01000004.1"/>
</dbReference>
<dbReference type="SUPFAM" id="SSF54862">
    <property type="entry name" value="4Fe-4S ferredoxins"/>
    <property type="match status" value="1"/>
</dbReference>
<dbReference type="GO" id="GO:0046872">
    <property type="term" value="F:metal ion binding"/>
    <property type="evidence" value="ECO:0007669"/>
    <property type="project" value="UniProtKB-KW"/>
</dbReference>
<evidence type="ECO:0000313" key="14">
    <source>
        <dbReference type="EMBL" id="RRH77261.1"/>
    </source>
</evidence>
<comment type="similarity">
    <text evidence="1">Belongs to the dihydropyrimidine dehydrogenase family.</text>
</comment>
<evidence type="ECO:0000256" key="9">
    <source>
        <dbReference type="ARBA" id="ARBA00048792"/>
    </source>
</evidence>
<evidence type="ECO:0000256" key="10">
    <source>
        <dbReference type="ARBA" id="ARBA00049578"/>
    </source>
</evidence>
<dbReference type="PROSITE" id="PS51379">
    <property type="entry name" value="4FE4S_FER_2"/>
    <property type="match status" value="2"/>
</dbReference>
<keyword evidence="2" id="KW-0479">Metal-binding</keyword>
<dbReference type="SUPFAM" id="SSF51395">
    <property type="entry name" value="FMN-linked oxidoreductases"/>
    <property type="match status" value="1"/>
</dbReference>
<evidence type="ECO:0000256" key="2">
    <source>
        <dbReference type="ARBA" id="ARBA00022723"/>
    </source>
</evidence>
<dbReference type="AlphaFoldDB" id="A0A3P3DT15"/>
<dbReference type="Gene3D" id="3.30.70.20">
    <property type="match status" value="1"/>
</dbReference>
<feature type="domain" description="4Fe-4S ferredoxin-type" evidence="13">
    <location>
        <begin position="370"/>
        <end position="400"/>
    </location>
</feature>
<comment type="function">
    <text evidence="10">Involved in pyrimidine base degradation. Catalyzes physiologically the reduction of uracil to 5,6-dihydrouracil (DHU) by using NADH as a specific cosubstrate. It also catalyzes the reverse reaction and the reduction of thymine to 5,6-dihydrothymine (DHT).</text>
</comment>
<dbReference type="PANTHER" id="PTHR43073:SF2">
    <property type="entry name" value="DIHYDROPYRIMIDINE DEHYDROGENASE [NADP(+)]"/>
    <property type="match status" value="1"/>
</dbReference>
<evidence type="ECO:0000256" key="5">
    <source>
        <dbReference type="ARBA" id="ARBA00023014"/>
    </source>
</evidence>
<dbReference type="GO" id="GO:0004159">
    <property type="term" value="F:dihydropyrimidine dehydrogenase (NAD+) activity"/>
    <property type="evidence" value="ECO:0007669"/>
    <property type="project" value="UniProtKB-EC"/>
</dbReference>
<comment type="subunit">
    <text evidence="11">Heterotetramer of 2 PreA and 2 PreT subunits.</text>
</comment>
<evidence type="ECO:0000256" key="4">
    <source>
        <dbReference type="ARBA" id="ARBA00023004"/>
    </source>
</evidence>
<dbReference type="Pfam" id="PF14697">
    <property type="entry name" value="Fer4_21"/>
    <property type="match status" value="1"/>
</dbReference>
<proteinExistence type="inferred from homology"/>
<evidence type="ECO:0000256" key="3">
    <source>
        <dbReference type="ARBA" id="ARBA00023002"/>
    </source>
</evidence>
<dbReference type="Gene3D" id="3.20.20.70">
    <property type="entry name" value="Aldolase class I"/>
    <property type="match status" value="1"/>
</dbReference>
<dbReference type="EMBL" id="RRAZ01000004">
    <property type="protein sequence ID" value="RRH77261.1"/>
    <property type="molecule type" value="Genomic_DNA"/>
</dbReference>
<accession>A0A3P3DT15</accession>
<dbReference type="GO" id="GO:0005737">
    <property type="term" value="C:cytoplasm"/>
    <property type="evidence" value="ECO:0007669"/>
    <property type="project" value="InterPro"/>
</dbReference>
<keyword evidence="4" id="KW-0408">Iron</keyword>
<keyword evidence="5" id="KW-0411">Iron-sulfur</keyword>
<dbReference type="InterPro" id="IPR013785">
    <property type="entry name" value="Aldolase_TIM"/>
</dbReference>
<dbReference type="InterPro" id="IPR017900">
    <property type="entry name" value="4Fe4S_Fe_S_CS"/>
</dbReference>
<name>A0A3P3DT15_9RHOB</name>
<comment type="caution">
    <text evidence="14">The sequence shown here is derived from an EMBL/GenBank/DDBJ whole genome shotgun (WGS) entry which is preliminary data.</text>
</comment>
<feature type="domain" description="4Fe-4S ferredoxin-type" evidence="13">
    <location>
        <begin position="337"/>
        <end position="369"/>
    </location>
</feature>
<dbReference type="PROSITE" id="PS00198">
    <property type="entry name" value="4FE4S_FER_1"/>
    <property type="match status" value="1"/>
</dbReference>
<dbReference type="Pfam" id="PF01180">
    <property type="entry name" value="DHO_dh"/>
    <property type="match status" value="1"/>
</dbReference>
<dbReference type="InterPro" id="IPR005720">
    <property type="entry name" value="Dihydroorotate_DH_cat"/>
</dbReference>
<evidence type="ECO:0000256" key="11">
    <source>
        <dbReference type="ARBA" id="ARBA00049714"/>
    </source>
</evidence>
<comment type="catalytic activity">
    <reaction evidence="8">
        <text>5,6-dihydrothymine + NAD(+) = thymine + NADH + H(+)</text>
        <dbReference type="Rhea" id="RHEA:28791"/>
        <dbReference type="ChEBI" id="CHEBI:15378"/>
        <dbReference type="ChEBI" id="CHEBI:17821"/>
        <dbReference type="ChEBI" id="CHEBI:27468"/>
        <dbReference type="ChEBI" id="CHEBI:57540"/>
        <dbReference type="ChEBI" id="CHEBI:57945"/>
        <dbReference type="EC" id="1.3.1.1"/>
    </reaction>
</comment>
<gene>
    <name evidence="14" type="primary">preA</name>
    <name evidence="14" type="ORF">EG244_03410</name>
</gene>
<evidence type="ECO:0000313" key="15">
    <source>
        <dbReference type="Proteomes" id="UP000282125"/>
    </source>
</evidence>
<dbReference type="InterPro" id="IPR017896">
    <property type="entry name" value="4Fe4S_Fe-S-bd"/>
</dbReference>
<dbReference type="PANTHER" id="PTHR43073">
    <property type="entry name" value="DIHYDROPYRIMIDINE DEHYDROGENASE [NADP(+)]"/>
    <property type="match status" value="1"/>
</dbReference>